<dbReference type="SUPFAM" id="SSF51905">
    <property type="entry name" value="FAD/NAD(P)-binding domain"/>
    <property type="match status" value="1"/>
</dbReference>
<protein>
    <recommendedName>
        <fullName evidence="7">FAD/NAD(P)-binding domain-containing protein</fullName>
    </recommendedName>
</protein>
<evidence type="ECO:0000256" key="4">
    <source>
        <dbReference type="ARBA" id="ARBA00023002"/>
    </source>
</evidence>
<dbReference type="PANTHER" id="PTHR42877">
    <property type="entry name" value="L-ORNITHINE N(5)-MONOOXYGENASE-RELATED"/>
    <property type="match status" value="1"/>
</dbReference>
<evidence type="ECO:0000256" key="5">
    <source>
        <dbReference type="SAM" id="MobiDB-lite"/>
    </source>
</evidence>
<dbReference type="GO" id="GO:0004499">
    <property type="term" value="F:N,N-dimethylaniline monooxygenase activity"/>
    <property type="evidence" value="ECO:0007669"/>
    <property type="project" value="InterPro"/>
</dbReference>
<feature type="region of interest" description="Disordered" evidence="5">
    <location>
        <begin position="1"/>
        <end position="31"/>
    </location>
</feature>
<dbReference type="InterPro" id="IPR020946">
    <property type="entry name" value="Flavin_mOase-like"/>
</dbReference>
<dbReference type="InterPro" id="IPR051209">
    <property type="entry name" value="FAD-bind_Monooxygenase_sf"/>
</dbReference>
<dbReference type="GO" id="GO:0050660">
    <property type="term" value="F:flavin adenine dinucleotide binding"/>
    <property type="evidence" value="ECO:0007669"/>
    <property type="project" value="InterPro"/>
</dbReference>
<dbReference type="Pfam" id="PF00743">
    <property type="entry name" value="FMO-like"/>
    <property type="match status" value="1"/>
</dbReference>
<dbReference type="GO" id="GO:0050661">
    <property type="term" value="F:NADP binding"/>
    <property type="evidence" value="ECO:0007669"/>
    <property type="project" value="InterPro"/>
</dbReference>
<name>A0A0B7K9X8_BIOOC</name>
<evidence type="ECO:0000256" key="2">
    <source>
        <dbReference type="ARBA" id="ARBA00022630"/>
    </source>
</evidence>
<evidence type="ECO:0000313" key="6">
    <source>
        <dbReference type="EMBL" id="CEO52302.1"/>
    </source>
</evidence>
<accession>A0A0B7K9X8</accession>
<dbReference type="Gene3D" id="3.50.50.60">
    <property type="entry name" value="FAD/NAD(P)-binding domain"/>
    <property type="match status" value="3"/>
</dbReference>
<organism evidence="6">
    <name type="scientific">Bionectria ochroleuca</name>
    <name type="common">Gliocladium roseum</name>
    <dbReference type="NCBI Taxonomy" id="29856"/>
    <lineage>
        <taxon>Eukaryota</taxon>
        <taxon>Fungi</taxon>
        <taxon>Dikarya</taxon>
        <taxon>Ascomycota</taxon>
        <taxon>Pezizomycotina</taxon>
        <taxon>Sordariomycetes</taxon>
        <taxon>Hypocreomycetidae</taxon>
        <taxon>Hypocreales</taxon>
        <taxon>Bionectriaceae</taxon>
        <taxon>Clonostachys</taxon>
    </lineage>
</organism>
<dbReference type="InterPro" id="IPR036188">
    <property type="entry name" value="FAD/NAD-bd_sf"/>
</dbReference>
<dbReference type="PANTHER" id="PTHR42877:SF6">
    <property type="entry name" value="MONOOXYGENASE, PUTATIVE (AFU_ORTHOLOGUE AFUA_3G15050)-RELATED"/>
    <property type="match status" value="1"/>
</dbReference>
<evidence type="ECO:0000256" key="1">
    <source>
        <dbReference type="ARBA" id="ARBA00010139"/>
    </source>
</evidence>
<evidence type="ECO:0000256" key="3">
    <source>
        <dbReference type="ARBA" id="ARBA00022827"/>
    </source>
</evidence>
<proteinExistence type="inferred from homology"/>
<dbReference type="AlphaFoldDB" id="A0A0B7K9X8"/>
<keyword evidence="4" id="KW-0560">Oxidoreductase</keyword>
<sequence length="594" mass="67830">MPAFEKGTGVVDGASNGSAPSPPRSSYPTTHFQLEDHPVDERRRLRVGVIGAGIAGITAGILLPAKVPEIDLTIYEQKKDVGGVWYDNIYPGVRCDVPAHVYQSSIEPNSQWSEVYAQGAEILAYWQDVARKRDVYKYCKFETEVFEARWSDDDAVWRVKVRHAATGERTDEFDVLLTAHGRFTAWRLPDYPGLDTFRGFVRHTSNWDPSFDFKGKRVAVIGNGVSGLQVVPNLQPHVARLDHYARNKTWIAGAYTGDNERKLEAQPIPSDLRESFKDDTDRYLAYRKGEEDQYWRRFDALFRNSDTNSKAKQQYLEVMRKRVAKKPELLDSLIPDFAPHCRRLTPAPGYLEALCEENVDFIQTPIKRFTETGIETVDGKQRDVDAIFCATGANVESATPFSVIARGVDLREAWKPDGLFGWPYSYMGVGTPGFPNLFFIFGPHSAGVSGTVPSTAENYVTYIAKVLRKISSQGIRTITPSRQAADDFVEYSDAFFPKTYLTDHCSAWHNSGRPGSRIHAHWPGSASHERYVRFDPRWEDFEYTYLSRSGNRFAWLGNGWSKKEKNKDEDLTWYLRKPEEVNLKSWYENWYEVW</sequence>
<reference evidence="6" key="1">
    <citation type="submission" date="2015-01" db="EMBL/GenBank/DDBJ databases">
        <authorList>
            <person name="Durling Mikael"/>
        </authorList>
    </citation>
    <scope>NUCLEOTIDE SEQUENCE</scope>
</reference>
<keyword evidence="2" id="KW-0285">Flavoprotein</keyword>
<dbReference type="EMBL" id="CDPU01000028">
    <property type="protein sequence ID" value="CEO52302.1"/>
    <property type="molecule type" value="Genomic_DNA"/>
</dbReference>
<comment type="similarity">
    <text evidence="1">Belongs to the FAD-binding monooxygenase family.</text>
</comment>
<keyword evidence="3" id="KW-0274">FAD</keyword>
<gene>
    <name evidence="6" type="ORF">BN869_000008360_1</name>
</gene>
<evidence type="ECO:0008006" key="7">
    <source>
        <dbReference type="Google" id="ProtNLM"/>
    </source>
</evidence>